<reference evidence="1 2" key="1">
    <citation type="journal article" date="2007" name="Proc. Natl. Acad. Sci. U.S.A.">
        <title>Characterization of a marine gammaproteobacterium capable of aerobic anoxygenic photosynthesis.</title>
        <authorList>
            <person name="Fuchs B.M."/>
            <person name="Spring S."/>
            <person name="Teeling H."/>
            <person name="Quast C."/>
            <person name="Wulf J."/>
            <person name="Schattenhofer M."/>
            <person name="Yan S."/>
            <person name="Ferriera S."/>
            <person name="Johnson J."/>
            <person name="Glockner F.O."/>
            <person name="Amann R."/>
        </authorList>
    </citation>
    <scope>NUCLEOTIDE SEQUENCE [LARGE SCALE GENOMIC DNA]</scope>
    <source>
        <strain evidence="1">KT71</strain>
    </source>
</reference>
<accession>A4A3A6</accession>
<dbReference type="STRING" id="314285.KT71_15956"/>
<dbReference type="Proteomes" id="UP000019205">
    <property type="component" value="Chromosome"/>
</dbReference>
<organism evidence="1 2">
    <name type="scientific">Congregibacter litoralis KT71</name>
    <dbReference type="NCBI Taxonomy" id="314285"/>
    <lineage>
        <taxon>Bacteria</taxon>
        <taxon>Pseudomonadati</taxon>
        <taxon>Pseudomonadota</taxon>
        <taxon>Gammaproteobacteria</taxon>
        <taxon>Cellvibrionales</taxon>
        <taxon>Halieaceae</taxon>
        <taxon>Congregibacter</taxon>
    </lineage>
</organism>
<dbReference type="EMBL" id="AAOA02000001">
    <property type="protein sequence ID" value="EAQ99179.1"/>
    <property type="molecule type" value="Genomic_DNA"/>
</dbReference>
<sequence length="894" mass="102191">MIEANFLAEQSKGNFAKLFEAKFQSEVCSWESQKWVYRNSGFSIDFGIFNQAQFSGIEYLRHCNLAAVDFAKLVFTEEIRSFSRPNDDRAALVLTLRYLADSGKKTIRREDLRDFLEFVLTHSVVNDRIRPTRRLKGYVFFKYFLVFLSKLRTITSVLDFPPVVDRELSESLFIQEVKKLVDVLSLGELNFDEWKKGGSLDTLSLDMGRYYVHHCLEYFERNAAFAYAMQKTIASSKEILVKAGISLNHSSVVGYLLTNNHEAISRWASYVPPKGKMSSGREQHVSTLRPLIRSEFESHYRSFSRRFYILSESGVTSVACQLGISDGSRNKLDIETDIDRLRTVIFENSVNSTDSDLSDLLRRFKRPIKLESFQSAVRSVEKAIEQHEIPEWGDVAPSTADPTLKGVQSDAYSFPVSVHAAGITSIVAMLGWRASEFGFPESSLETLPNEDPIDQYASPFRYQVSWHVFKTHGDVKVARELTARARVLIHQIGMFLSSQGDSEPYLFFGYGSRSASKDNFSKQLCSQRVRLRIPLNWRAFVQDYPPFKILRRGFQYIEDYGEDARTALSDFDWESFDLFRKDRLLNLQLHRASNELQRVTLHSRTGANIWPQHYQAYLRGDEHQLSVLDIATLDEHLSEESKLFLKSNELDRELSQELAEELIGDCLYPTPHAFRHMWAEAVYRRFDGDAGWMIRSNFKHISRAMFVAYIQSKDSQRVHETLRGKVVSNLVHGWLVEEGQGYAGKFHKFLSRAVSATTVLNDVSIAESLDGIIPNIVSLSANPWGFCIVRESTDHLSKCASDKKSNTNRASPSLCLGCINYFGKSSNIDYIVFSSQPHMALLQSSKAGDVPEEFLAESRKFLRQALSRIQEMNPQHAIISKYRDVLGDVDRENI</sequence>
<dbReference type="RefSeq" id="WP_008295626.1">
    <property type="nucleotide sequence ID" value="NZ_CM002299.1"/>
</dbReference>
<evidence type="ECO:0000313" key="1">
    <source>
        <dbReference type="EMBL" id="EAQ99179.1"/>
    </source>
</evidence>
<protein>
    <submittedName>
        <fullName evidence="1">Uncharacterized protein</fullName>
    </submittedName>
</protein>
<dbReference type="eggNOG" id="ENOG502ZAVW">
    <property type="taxonomic scope" value="Bacteria"/>
</dbReference>
<comment type="caution">
    <text evidence="1">The sequence shown here is derived from an EMBL/GenBank/DDBJ whole genome shotgun (WGS) entry which is preliminary data.</text>
</comment>
<reference evidence="1 2" key="2">
    <citation type="journal article" date="2009" name="PLoS ONE">
        <title>The photosynthetic apparatus and its regulation in the aerobic gammaproteobacterium Congregibacter litoralis gen. nov., sp. nov.</title>
        <authorList>
            <person name="Spring S."/>
            <person name="Lunsdorf H."/>
            <person name="Fuchs B.M."/>
            <person name="Tindall B.J."/>
        </authorList>
    </citation>
    <scope>NUCLEOTIDE SEQUENCE [LARGE SCALE GENOMIC DNA]</scope>
    <source>
        <strain evidence="1">KT71</strain>
    </source>
</reference>
<name>A4A3A6_9GAMM</name>
<proteinExistence type="predicted"/>
<gene>
    <name evidence="1" type="ORF">KT71_15956</name>
</gene>
<keyword evidence="2" id="KW-1185">Reference proteome</keyword>
<dbReference type="OrthoDB" id="5837042at2"/>
<evidence type="ECO:0000313" key="2">
    <source>
        <dbReference type="Proteomes" id="UP000019205"/>
    </source>
</evidence>
<dbReference type="AlphaFoldDB" id="A4A3A6"/>
<dbReference type="HOGENOM" id="CLU_315641_0_0_6"/>